<dbReference type="InterPro" id="IPR036390">
    <property type="entry name" value="WH_DNA-bd_sf"/>
</dbReference>
<evidence type="ECO:0000259" key="1">
    <source>
        <dbReference type="PROSITE" id="PS50987"/>
    </source>
</evidence>
<evidence type="ECO:0000313" key="2">
    <source>
        <dbReference type="EMBL" id="MDC9598226.1"/>
    </source>
</evidence>
<sequence length="113" mass="12887">MLPNHPARDAIRLENIFVALGNPIRLAALNIIAQGGEFLCCDILSEIPKSTMTHHFRILRDSGLVWQQRVGREYRLSLRREDLEERFPGLLEAVLTLLTSDTLTVGTIMQYQK</sequence>
<reference evidence="2 3" key="1">
    <citation type="submission" date="2023-02" db="EMBL/GenBank/DDBJ databases">
        <title>Entomopathogenic bacteria.</title>
        <authorList>
            <person name="Machado R.A."/>
        </authorList>
    </citation>
    <scope>NUCLEOTIDE SEQUENCE [LARGE SCALE GENOMIC DNA]</scope>
    <source>
        <strain evidence="2 3">XENO-2</strain>
    </source>
</reference>
<keyword evidence="3" id="KW-1185">Reference proteome</keyword>
<feature type="domain" description="HTH arsR-type" evidence="1">
    <location>
        <begin position="5"/>
        <end position="98"/>
    </location>
</feature>
<dbReference type="InterPro" id="IPR011991">
    <property type="entry name" value="ArsR-like_HTH"/>
</dbReference>
<protein>
    <submittedName>
        <fullName evidence="2">Helix-turn-helix domain-containing protein</fullName>
    </submittedName>
</protein>
<dbReference type="PRINTS" id="PR00778">
    <property type="entry name" value="HTHARSR"/>
</dbReference>
<accession>A0ABT5LUX8</accession>
<dbReference type="EMBL" id="JAQRFN010000024">
    <property type="protein sequence ID" value="MDC9598226.1"/>
    <property type="molecule type" value="Genomic_DNA"/>
</dbReference>
<name>A0ABT5LUX8_9GAMM</name>
<dbReference type="InterPro" id="IPR036388">
    <property type="entry name" value="WH-like_DNA-bd_sf"/>
</dbReference>
<comment type="caution">
    <text evidence="2">The sequence shown here is derived from an EMBL/GenBank/DDBJ whole genome shotgun (WGS) entry which is preliminary data.</text>
</comment>
<dbReference type="Gene3D" id="1.10.10.10">
    <property type="entry name" value="Winged helix-like DNA-binding domain superfamily/Winged helix DNA-binding domain"/>
    <property type="match status" value="1"/>
</dbReference>
<organism evidence="2 3">
    <name type="scientific">Xenorhabdus anantnagensis</name>
    <dbReference type="NCBI Taxonomy" id="3025875"/>
    <lineage>
        <taxon>Bacteria</taxon>
        <taxon>Pseudomonadati</taxon>
        <taxon>Pseudomonadota</taxon>
        <taxon>Gammaproteobacteria</taxon>
        <taxon>Enterobacterales</taxon>
        <taxon>Morganellaceae</taxon>
        <taxon>Xenorhabdus</taxon>
    </lineage>
</organism>
<dbReference type="InterPro" id="IPR001845">
    <property type="entry name" value="HTH_ArsR_DNA-bd_dom"/>
</dbReference>
<proteinExistence type="predicted"/>
<dbReference type="SUPFAM" id="SSF46785">
    <property type="entry name" value="Winged helix' DNA-binding domain"/>
    <property type="match status" value="1"/>
</dbReference>
<gene>
    <name evidence="2" type="ORF">PSI14_15600</name>
</gene>
<dbReference type="PROSITE" id="PS50987">
    <property type="entry name" value="HTH_ARSR_2"/>
    <property type="match status" value="1"/>
</dbReference>
<dbReference type="CDD" id="cd00090">
    <property type="entry name" value="HTH_ARSR"/>
    <property type="match status" value="1"/>
</dbReference>
<dbReference type="SMART" id="SM00418">
    <property type="entry name" value="HTH_ARSR"/>
    <property type="match status" value="1"/>
</dbReference>
<dbReference type="Proteomes" id="UP001220225">
    <property type="component" value="Unassembled WGS sequence"/>
</dbReference>
<evidence type="ECO:0000313" key="3">
    <source>
        <dbReference type="Proteomes" id="UP001220225"/>
    </source>
</evidence>